<dbReference type="InterPro" id="IPR001870">
    <property type="entry name" value="B30.2/SPRY"/>
</dbReference>
<dbReference type="RefSeq" id="WP_193639452.1">
    <property type="nucleotide sequence ID" value="NZ_JADCSA010000730.1"/>
</dbReference>
<dbReference type="PANTHER" id="PTHR25465:SF30">
    <property type="entry name" value="FINTRIM FAMILY, MEMBER 82"/>
    <property type="match status" value="1"/>
</dbReference>
<accession>A0ABR9RX62</accession>
<keyword evidence="3" id="KW-0862">Zinc</keyword>
<keyword evidence="2" id="KW-0863">Zinc-finger</keyword>
<reference evidence="5 6" key="1">
    <citation type="submission" date="2020-10" db="EMBL/GenBank/DDBJ databases">
        <title>Nocardioides sp. isolated from sludge.</title>
        <authorList>
            <person name="Zhang X."/>
        </authorList>
    </citation>
    <scope>NUCLEOTIDE SEQUENCE [LARGE SCALE GENOMIC DNA]</scope>
    <source>
        <strain evidence="5 6">Y6</strain>
    </source>
</reference>
<dbReference type="Pfam" id="PF13765">
    <property type="entry name" value="PRY"/>
    <property type="match status" value="1"/>
</dbReference>
<organism evidence="5 6">
    <name type="scientific">Nocardioides malaquae</name>
    <dbReference type="NCBI Taxonomy" id="2773426"/>
    <lineage>
        <taxon>Bacteria</taxon>
        <taxon>Bacillati</taxon>
        <taxon>Actinomycetota</taxon>
        <taxon>Actinomycetes</taxon>
        <taxon>Propionibacteriales</taxon>
        <taxon>Nocardioidaceae</taxon>
        <taxon>Nocardioides</taxon>
    </lineage>
</organism>
<dbReference type="InterPro" id="IPR006574">
    <property type="entry name" value="PRY"/>
</dbReference>
<dbReference type="Gene3D" id="2.60.120.920">
    <property type="match status" value="1"/>
</dbReference>
<evidence type="ECO:0000259" key="4">
    <source>
        <dbReference type="PROSITE" id="PS50188"/>
    </source>
</evidence>
<protein>
    <recommendedName>
        <fullName evidence="4">B30.2/SPRY domain-containing protein</fullName>
    </recommendedName>
</protein>
<dbReference type="InterPro" id="IPR013320">
    <property type="entry name" value="ConA-like_dom_sf"/>
</dbReference>
<sequence>MRSDACYVTLDRNSASTELQVSEDGRRAVRQWRDHPYPAHTERFQRCPQVLCREGLWLERFYWEVEWSG</sequence>
<dbReference type="PANTHER" id="PTHR25465">
    <property type="entry name" value="B-BOX DOMAIN CONTAINING"/>
    <property type="match status" value="1"/>
</dbReference>
<evidence type="ECO:0000256" key="1">
    <source>
        <dbReference type="ARBA" id="ARBA00022723"/>
    </source>
</evidence>
<keyword evidence="1" id="KW-0479">Metal-binding</keyword>
<gene>
    <name evidence="5" type="ORF">IEQ44_16195</name>
</gene>
<dbReference type="SUPFAM" id="SSF49899">
    <property type="entry name" value="Concanavalin A-like lectins/glucanases"/>
    <property type="match status" value="1"/>
</dbReference>
<dbReference type="PROSITE" id="PS50188">
    <property type="entry name" value="B302_SPRY"/>
    <property type="match status" value="1"/>
</dbReference>
<dbReference type="InterPro" id="IPR051051">
    <property type="entry name" value="E3_ubiq-ligase_TRIM/RNF"/>
</dbReference>
<dbReference type="InterPro" id="IPR043136">
    <property type="entry name" value="B30.2/SPRY_sf"/>
</dbReference>
<dbReference type="Proteomes" id="UP000756387">
    <property type="component" value="Unassembled WGS sequence"/>
</dbReference>
<evidence type="ECO:0000256" key="3">
    <source>
        <dbReference type="ARBA" id="ARBA00022833"/>
    </source>
</evidence>
<comment type="caution">
    <text evidence="5">The sequence shown here is derived from an EMBL/GenBank/DDBJ whole genome shotgun (WGS) entry which is preliminary data.</text>
</comment>
<feature type="domain" description="B30.2/SPRY" evidence="4">
    <location>
        <begin position="1"/>
        <end position="69"/>
    </location>
</feature>
<feature type="non-terminal residue" evidence="5">
    <location>
        <position position="69"/>
    </location>
</feature>
<dbReference type="SMART" id="SM00589">
    <property type="entry name" value="PRY"/>
    <property type="match status" value="1"/>
</dbReference>
<name>A0ABR9RX62_9ACTN</name>
<proteinExistence type="predicted"/>
<evidence type="ECO:0000313" key="6">
    <source>
        <dbReference type="Proteomes" id="UP000756387"/>
    </source>
</evidence>
<keyword evidence="6" id="KW-1185">Reference proteome</keyword>
<dbReference type="PRINTS" id="PR01407">
    <property type="entry name" value="BUTYPHLNCDUF"/>
</dbReference>
<evidence type="ECO:0000313" key="5">
    <source>
        <dbReference type="EMBL" id="MBE7326173.1"/>
    </source>
</evidence>
<evidence type="ECO:0000256" key="2">
    <source>
        <dbReference type="ARBA" id="ARBA00022771"/>
    </source>
</evidence>
<dbReference type="EMBL" id="JADCSA010000730">
    <property type="protein sequence ID" value="MBE7326173.1"/>
    <property type="molecule type" value="Genomic_DNA"/>
</dbReference>
<dbReference type="InterPro" id="IPR003879">
    <property type="entry name" value="Butyrophylin_SPRY"/>
</dbReference>